<dbReference type="OrthoDB" id="1158605at2"/>
<feature type="signal peptide" evidence="2">
    <location>
        <begin position="1"/>
        <end position="19"/>
    </location>
</feature>
<evidence type="ECO:0000313" key="4">
    <source>
        <dbReference type="Proteomes" id="UP000256629"/>
    </source>
</evidence>
<evidence type="ECO:0000256" key="1">
    <source>
        <dbReference type="SAM" id="Coils"/>
    </source>
</evidence>
<dbReference type="AlphaFoldDB" id="A0A3D9H665"/>
<keyword evidence="2" id="KW-0732">Signal</keyword>
<keyword evidence="4" id="KW-1185">Reference proteome</keyword>
<evidence type="ECO:0000313" key="3">
    <source>
        <dbReference type="EMBL" id="RED44974.1"/>
    </source>
</evidence>
<sequence>MKRIYTFLFTFFTFSFLFSQDYCTNADSNLIYAYSNVKDAYESNNLDHLKYYSNKSLKSFEKAKINLKKCGCETAFDLVYDGAELLSKVENQATFEDGRFFVKRAKEITQKAIAALNKFTINNVSTNQTDDLNALQLEKERLEQQRLVLKQKEEALAKKLAEQKVKTNTLEKEKLIEKYEAAIVKNIEIYNELLKLYGSSSKLNSENANKNELKSKSIEEIKDYYIEHIKSVTNTYLAELNDI</sequence>
<gene>
    <name evidence="3" type="ORF">DFQ02_10991</name>
</gene>
<organism evidence="3 4">
    <name type="scientific">Seonamhaeicola aphaedonensis</name>
    <dbReference type="NCBI Taxonomy" id="1461338"/>
    <lineage>
        <taxon>Bacteria</taxon>
        <taxon>Pseudomonadati</taxon>
        <taxon>Bacteroidota</taxon>
        <taxon>Flavobacteriia</taxon>
        <taxon>Flavobacteriales</taxon>
        <taxon>Flavobacteriaceae</taxon>
    </lineage>
</organism>
<protein>
    <submittedName>
        <fullName evidence="3">Uncharacterized protein</fullName>
    </submittedName>
</protein>
<comment type="caution">
    <text evidence="3">The sequence shown here is derived from an EMBL/GenBank/DDBJ whole genome shotgun (WGS) entry which is preliminary data.</text>
</comment>
<dbReference type="EMBL" id="QRDX01000009">
    <property type="protein sequence ID" value="RED44974.1"/>
    <property type="molecule type" value="Genomic_DNA"/>
</dbReference>
<dbReference type="RefSeq" id="WP_116525056.1">
    <property type="nucleotide sequence ID" value="NZ_QRDX01000009.1"/>
</dbReference>
<evidence type="ECO:0000256" key="2">
    <source>
        <dbReference type="SAM" id="SignalP"/>
    </source>
</evidence>
<proteinExistence type="predicted"/>
<dbReference type="Proteomes" id="UP000256629">
    <property type="component" value="Unassembled WGS sequence"/>
</dbReference>
<feature type="chain" id="PRO_5017798426" evidence="2">
    <location>
        <begin position="20"/>
        <end position="243"/>
    </location>
</feature>
<name>A0A3D9H665_9FLAO</name>
<reference evidence="3 4" key="1">
    <citation type="submission" date="2018-07" db="EMBL/GenBank/DDBJ databases">
        <title>Genomic Encyclopedia of Type Strains, Phase III (KMG-III): the genomes of soil and plant-associated and newly described type strains.</title>
        <authorList>
            <person name="Whitman W."/>
        </authorList>
    </citation>
    <scope>NUCLEOTIDE SEQUENCE [LARGE SCALE GENOMIC DNA]</scope>
    <source>
        <strain evidence="3 4">CECT 8487</strain>
    </source>
</reference>
<accession>A0A3D9H665</accession>
<feature type="coiled-coil region" evidence="1">
    <location>
        <begin position="125"/>
        <end position="162"/>
    </location>
</feature>
<keyword evidence="1" id="KW-0175">Coiled coil</keyword>